<dbReference type="Gene3D" id="2.180.10.10">
    <property type="entry name" value="RHS repeat-associated core"/>
    <property type="match status" value="1"/>
</dbReference>
<evidence type="ECO:0000313" key="1">
    <source>
        <dbReference type="EMBL" id="RMR63118.1"/>
    </source>
</evidence>
<feature type="non-terminal residue" evidence="1">
    <location>
        <position position="107"/>
    </location>
</feature>
<proteinExistence type="predicted"/>
<protein>
    <submittedName>
        <fullName evidence="1">Insecticidal toxin protein</fullName>
    </submittedName>
</protein>
<evidence type="ECO:0000313" key="2">
    <source>
        <dbReference type="Proteomes" id="UP000278332"/>
    </source>
</evidence>
<dbReference type="InterPro" id="IPR050708">
    <property type="entry name" value="T6SS_VgrG/RHS"/>
</dbReference>
<dbReference type="AlphaFoldDB" id="A0A3M4WG53"/>
<name>A0A3M4WG53_PSECI</name>
<comment type="caution">
    <text evidence="1">The sequence shown here is derived from an EMBL/GenBank/DDBJ whole genome shotgun (WGS) entry which is preliminary data.</text>
</comment>
<dbReference type="InterPro" id="IPR022385">
    <property type="entry name" value="Rhs_assc_core"/>
</dbReference>
<organism evidence="1 2">
    <name type="scientific">Pseudomonas cichorii</name>
    <dbReference type="NCBI Taxonomy" id="36746"/>
    <lineage>
        <taxon>Bacteria</taxon>
        <taxon>Pseudomonadati</taxon>
        <taxon>Pseudomonadota</taxon>
        <taxon>Gammaproteobacteria</taxon>
        <taxon>Pseudomonadales</taxon>
        <taxon>Pseudomonadaceae</taxon>
        <taxon>Pseudomonas</taxon>
    </lineage>
</organism>
<dbReference type="PANTHER" id="PTHR32305">
    <property type="match status" value="1"/>
</dbReference>
<sequence length="107" mass="12450">MTAQAGRNGVRVLHWQAGKPAELTNDQYRYSLTDHLGSSTLELDKDAQIISQESYYPFGGTSWWADRDSIEANYKTVRYSGKERDATGLYYYGLRYYAPWLQRWINP</sequence>
<dbReference type="PANTHER" id="PTHR32305:SF15">
    <property type="entry name" value="PROTEIN RHSA-RELATED"/>
    <property type="match status" value="1"/>
</dbReference>
<gene>
    <name evidence="1" type="ORF">ALP84_00717</name>
</gene>
<dbReference type="NCBIfam" id="TIGR03696">
    <property type="entry name" value="Rhs_assc_core"/>
    <property type="match status" value="1"/>
</dbReference>
<reference evidence="1 2" key="1">
    <citation type="submission" date="2018-08" db="EMBL/GenBank/DDBJ databases">
        <title>Recombination of ecologically and evolutionarily significant loci maintains genetic cohesion in the Pseudomonas syringae species complex.</title>
        <authorList>
            <person name="Dillon M."/>
            <person name="Thakur S."/>
            <person name="Almeida R.N.D."/>
            <person name="Weir B.S."/>
            <person name="Guttman D.S."/>
        </authorList>
    </citation>
    <scope>NUCLEOTIDE SEQUENCE [LARGE SCALE GENOMIC DNA]</scope>
    <source>
        <strain evidence="1 2">ICMP 6917</strain>
    </source>
</reference>
<accession>A0A3M4WG53</accession>
<dbReference type="Proteomes" id="UP000278332">
    <property type="component" value="Unassembled WGS sequence"/>
</dbReference>
<dbReference type="EMBL" id="RBRY01000016">
    <property type="protein sequence ID" value="RMR63118.1"/>
    <property type="molecule type" value="Genomic_DNA"/>
</dbReference>